<accession>K4ISD5</accession>
<dbReference type="KEGG" id="ptq:P700755_001506"/>
<dbReference type="EMBL" id="CP003879">
    <property type="protein sequence ID" value="AFU68395.1"/>
    <property type="molecule type" value="Genomic_DNA"/>
</dbReference>
<organism evidence="1 2">
    <name type="scientific">Psychroflexus torquis (strain ATCC 700755 / CIP 106069 / ACAM 623)</name>
    <dbReference type="NCBI Taxonomy" id="313595"/>
    <lineage>
        <taxon>Bacteria</taxon>
        <taxon>Pseudomonadati</taxon>
        <taxon>Bacteroidota</taxon>
        <taxon>Flavobacteriia</taxon>
        <taxon>Flavobacteriales</taxon>
        <taxon>Flavobacteriaceae</taxon>
        <taxon>Psychroflexus</taxon>
    </lineage>
</organism>
<proteinExistence type="predicted"/>
<sequence>MLATLLATAPLLLAEILVTSFDSTYYKCKGEEIYFYFTVLNDNLILAYAKNRTFIPSGFEFTNFKFKPSE</sequence>
<reference evidence="1" key="1">
    <citation type="submission" date="2006-03" db="EMBL/GenBank/DDBJ databases">
        <authorList>
            <person name="Bowman J."/>
            <person name="Ferriera S."/>
            <person name="Johnson J."/>
            <person name="Kravitz S."/>
            <person name="Halpern A."/>
            <person name="Remington K."/>
            <person name="Beeson K."/>
            <person name="Tran B."/>
            <person name="Rogers Y.-H."/>
            <person name="Friedman R."/>
            <person name="Venter J.C."/>
        </authorList>
    </citation>
    <scope>NUCLEOTIDE SEQUENCE [LARGE SCALE GENOMIC DNA]</scope>
    <source>
        <strain evidence="1">ATCC 700755</strain>
    </source>
</reference>
<evidence type="ECO:0000313" key="2">
    <source>
        <dbReference type="Proteomes" id="UP000008514"/>
    </source>
</evidence>
<dbReference type="RefSeq" id="WP_015023995.1">
    <property type="nucleotide sequence ID" value="NC_018721.1"/>
</dbReference>
<dbReference type="AlphaFoldDB" id="K4ISD5"/>
<evidence type="ECO:0000313" key="1">
    <source>
        <dbReference type="EMBL" id="AFU68395.1"/>
    </source>
</evidence>
<reference evidence="1" key="2">
    <citation type="submission" date="2012-09" db="EMBL/GenBank/DDBJ databases">
        <title>The complete sequence of Psychroflexus torquis an extreme psychrophile from sea-ice that is stimulated by light.</title>
        <authorList>
            <person name="Feng S."/>
            <person name="Powell S.M."/>
            <person name="Bowman J.P."/>
        </authorList>
    </citation>
    <scope>NUCLEOTIDE SEQUENCE [LARGE SCALE GENOMIC DNA]</scope>
    <source>
        <strain evidence="1">ATCC 700755</strain>
    </source>
</reference>
<dbReference type="Proteomes" id="UP000008514">
    <property type="component" value="Chromosome"/>
</dbReference>
<name>K4ISD5_PSYTT</name>
<dbReference type="HOGENOM" id="CLU_2754966_0_0_10"/>
<keyword evidence="2" id="KW-1185">Reference proteome</keyword>
<protein>
    <submittedName>
        <fullName evidence="1">Uncharacterized protein</fullName>
    </submittedName>
</protein>
<gene>
    <name evidence="1" type="ordered locus">P700755_001506</name>
</gene>